<evidence type="ECO:0000256" key="1">
    <source>
        <dbReference type="SAM" id="SignalP"/>
    </source>
</evidence>
<gene>
    <name evidence="2" type="ORF">BCF44_1533</name>
</gene>
<keyword evidence="1" id="KW-0732">Signal</keyword>
<accession>A0A3E0G6I3</accession>
<keyword evidence="3" id="KW-1185">Reference proteome</keyword>
<comment type="caution">
    <text evidence="2">The sequence shown here is derived from an EMBL/GenBank/DDBJ whole genome shotgun (WGS) entry which is preliminary data.</text>
</comment>
<dbReference type="AlphaFoldDB" id="A0A3E0G6I3"/>
<protein>
    <recommendedName>
        <fullName evidence="4">Peptidase inhibitor family I36</fullName>
    </recommendedName>
</protein>
<name>A0A3E0G6I3_9PSEU</name>
<evidence type="ECO:0008006" key="4">
    <source>
        <dbReference type="Google" id="ProtNLM"/>
    </source>
</evidence>
<dbReference type="EMBL" id="QUNO01000053">
    <property type="protein sequence ID" value="REH17407.1"/>
    <property type="molecule type" value="Genomic_DNA"/>
</dbReference>
<reference evidence="2 3" key="1">
    <citation type="submission" date="2018-08" db="EMBL/GenBank/DDBJ databases">
        <title>Genomic Encyclopedia of Archaeal and Bacterial Type Strains, Phase II (KMG-II): from individual species to whole genera.</title>
        <authorList>
            <person name="Goeker M."/>
        </authorList>
    </citation>
    <scope>NUCLEOTIDE SEQUENCE [LARGE SCALE GENOMIC DNA]</scope>
    <source>
        <strain evidence="2 3">DSM 45791</strain>
    </source>
</reference>
<evidence type="ECO:0000313" key="3">
    <source>
        <dbReference type="Proteomes" id="UP000256269"/>
    </source>
</evidence>
<evidence type="ECO:0000313" key="2">
    <source>
        <dbReference type="EMBL" id="REH17407.1"/>
    </source>
</evidence>
<proteinExistence type="predicted"/>
<dbReference type="Proteomes" id="UP000256269">
    <property type="component" value="Unassembled WGS sequence"/>
</dbReference>
<organism evidence="2 3">
    <name type="scientific">Kutzneria buriramensis</name>
    <dbReference type="NCBI Taxonomy" id="1045776"/>
    <lineage>
        <taxon>Bacteria</taxon>
        <taxon>Bacillati</taxon>
        <taxon>Actinomycetota</taxon>
        <taxon>Actinomycetes</taxon>
        <taxon>Pseudonocardiales</taxon>
        <taxon>Pseudonocardiaceae</taxon>
        <taxon>Kutzneria</taxon>
    </lineage>
</organism>
<sequence length="143" mass="15219">MRSRKKLVRVAAPVITSSLLALLVSAPANASTGGGCGWVEDGATACVSADGPDVVADFYINGAPYGCADLWLTVYDDTQGTSFNKYLHGCSNGHYGWYTKTPNADGLKEFPGINGHRYSSQIALEGFLPPYPTAYSEDLVFSN</sequence>
<feature type="chain" id="PRO_5017753742" description="Peptidase inhibitor family I36" evidence="1">
    <location>
        <begin position="31"/>
        <end position="143"/>
    </location>
</feature>
<dbReference type="RefSeq" id="WP_147329104.1">
    <property type="nucleotide sequence ID" value="NZ_JBHLUJ010000002.1"/>
</dbReference>
<feature type="signal peptide" evidence="1">
    <location>
        <begin position="1"/>
        <end position="30"/>
    </location>
</feature>